<dbReference type="Proteomes" id="UP001595858">
    <property type="component" value="Unassembled WGS sequence"/>
</dbReference>
<evidence type="ECO:0000256" key="4">
    <source>
        <dbReference type="RuleBase" id="RU003887"/>
    </source>
</evidence>
<feature type="compositionally biased region" description="Basic and acidic residues" evidence="5">
    <location>
        <begin position="12"/>
        <end position="48"/>
    </location>
</feature>
<dbReference type="Pfam" id="PF00849">
    <property type="entry name" value="PseudoU_synth_2"/>
    <property type="match status" value="1"/>
</dbReference>
<dbReference type="InterPro" id="IPR006145">
    <property type="entry name" value="PsdUridine_synth_RsuA/RluA"/>
</dbReference>
<dbReference type="Pfam" id="PF01479">
    <property type="entry name" value="S4"/>
    <property type="match status" value="1"/>
</dbReference>
<comment type="similarity">
    <text evidence="1 4">Belongs to the pseudouridine synthase RsuA family.</text>
</comment>
<sequence>MNTPRKNSRSRGVRDSDDRRAERGRSAPRGERGDQRNPDNRGTSDKAGKPGKSGGRDSGSAPRGQGQAAGRGSAPRGGSDDRRGRQSSERPGRRQQSGGNHRDPALRNEAERAQRSGARAENSGTGRGSPDSRDARAPRESRDTRDTRDTRGSRGSRESRGSNPGERRDPRVYTRRQERGGARSSGDRPAPRDSRDSRVPRGGGAAERDLSPAARARLNTLRSEFDPADEESPGDDRDAYADVPGGIRLQKALAQAGVASRRASEELIVAGRVSVDGHTVRRFGARVDPENSEIRVDGMRVVVSPDKLYYALHKPRGVVSTMADPEGRPTLADYTGGTEERLFHVGRLDTETEGLILLTNDGELANRLTHPRYQVVKTYVAKVPGPVPREVVREVRGGVDLDDGPVEVDSFRVVENGEPQALVEVRLHEGRKHIVRRLMEAVGHPVYDLARTQIGPVGIKTLKAGTMRALTAEEVSELYTTAGL</sequence>
<dbReference type="InterPro" id="IPR020103">
    <property type="entry name" value="PsdUridine_synth_cat_dom_sf"/>
</dbReference>
<dbReference type="InterPro" id="IPR018496">
    <property type="entry name" value="PsdUridine_synth_RsuA/RluB_CS"/>
</dbReference>
<dbReference type="InterPro" id="IPR002942">
    <property type="entry name" value="S4_RNA-bd"/>
</dbReference>
<feature type="compositionally biased region" description="Basic and acidic residues" evidence="5">
    <location>
        <begin position="100"/>
        <end position="114"/>
    </location>
</feature>
<evidence type="ECO:0000256" key="2">
    <source>
        <dbReference type="ARBA" id="ARBA00023235"/>
    </source>
</evidence>
<feature type="compositionally biased region" description="Basic residues" evidence="5">
    <location>
        <begin position="1"/>
        <end position="11"/>
    </location>
</feature>
<organism evidence="7 8">
    <name type="scientific">Streptomonospora arabica</name>
    <dbReference type="NCBI Taxonomy" id="412417"/>
    <lineage>
        <taxon>Bacteria</taxon>
        <taxon>Bacillati</taxon>
        <taxon>Actinomycetota</taxon>
        <taxon>Actinomycetes</taxon>
        <taxon>Streptosporangiales</taxon>
        <taxon>Nocardiopsidaceae</taxon>
        <taxon>Streptomonospora</taxon>
    </lineage>
</organism>
<gene>
    <name evidence="7" type="ORF">ACFPCZ_04995</name>
</gene>
<evidence type="ECO:0000259" key="6">
    <source>
        <dbReference type="SMART" id="SM00363"/>
    </source>
</evidence>
<feature type="compositionally biased region" description="Basic and acidic residues" evidence="5">
    <location>
        <begin position="78"/>
        <end position="92"/>
    </location>
</feature>
<dbReference type="RefSeq" id="WP_344145713.1">
    <property type="nucleotide sequence ID" value="NZ_BAAAQI010000015.1"/>
</dbReference>
<dbReference type="PROSITE" id="PS50889">
    <property type="entry name" value="S4"/>
    <property type="match status" value="1"/>
</dbReference>
<dbReference type="PANTHER" id="PTHR47683">
    <property type="entry name" value="PSEUDOURIDINE SYNTHASE FAMILY PROTEIN-RELATED"/>
    <property type="match status" value="1"/>
</dbReference>
<dbReference type="SUPFAM" id="SSF55120">
    <property type="entry name" value="Pseudouridine synthase"/>
    <property type="match status" value="1"/>
</dbReference>
<keyword evidence="8" id="KW-1185">Reference proteome</keyword>
<keyword evidence="2 4" id="KW-0413">Isomerase</keyword>
<evidence type="ECO:0000313" key="8">
    <source>
        <dbReference type="Proteomes" id="UP001595858"/>
    </source>
</evidence>
<feature type="compositionally biased region" description="Basic and acidic residues" evidence="5">
    <location>
        <begin position="130"/>
        <end position="199"/>
    </location>
</feature>
<accession>A0ABV9SKN4</accession>
<dbReference type="PROSITE" id="PS01149">
    <property type="entry name" value="PSI_RSU"/>
    <property type="match status" value="1"/>
</dbReference>
<dbReference type="CDD" id="cd00165">
    <property type="entry name" value="S4"/>
    <property type="match status" value="1"/>
</dbReference>
<dbReference type="CDD" id="cd02870">
    <property type="entry name" value="PseudoU_synth_RsuA_like"/>
    <property type="match status" value="1"/>
</dbReference>
<evidence type="ECO:0000256" key="1">
    <source>
        <dbReference type="ARBA" id="ARBA00008348"/>
    </source>
</evidence>
<evidence type="ECO:0000313" key="7">
    <source>
        <dbReference type="EMBL" id="MFC4865980.1"/>
    </source>
</evidence>
<evidence type="ECO:0000256" key="5">
    <source>
        <dbReference type="SAM" id="MobiDB-lite"/>
    </source>
</evidence>
<protein>
    <recommendedName>
        <fullName evidence="4">Pseudouridine synthase</fullName>
        <ecNumber evidence="4">5.4.99.-</ecNumber>
    </recommendedName>
</protein>
<feature type="domain" description="RNA-binding S4" evidence="6">
    <location>
        <begin position="247"/>
        <end position="307"/>
    </location>
</feature>
<dbReference type="NCBIfam" id="TIGR00093">
    <property type="entry name" value="pseudouridine synthase"/>
    <property type="match status" value="1"/>
</dbReference>
<proteinExistence type="inferred from homology"/>
<dbReference type="PANTHER" id="PTHR47683:SF2">
    <property type="entry name" value="RNA-BINDING S4 DOMAIN-CONTAINING PROTEIN"/>
    <property type="match status" value="1"/>
</dbReference>
<name>A0ABV9SKN4_9ACTN</name>
<dbReference type="InterPro" id="IPR050343">
    <property type="entry name" value="RsuA_PseudoU_synthase"/>
</dbReference>
<dbReference type="InterPro" id="IPR000748">
    <property type="entry name" value="PsdUridine_synth_RsuA/RluB/E/F"/>
</dbReference>
<evidence type="ECO:0000256" key="3">
    <source>
        <dbReference type="PROSITE-ProRule" id="PRU00182"/>
    </source>
</evidence>
<feature type="region of interest" description="Disordered" evidence="5">
    <location>
        <begin position="1"/>
        <end position="242"/>
    </location>
</feature>
<dbReference type="SMART" id="SM00363">
    <property type="entry name" value="S4"/>
    <property type="match status" value="1"/>
</dbReference>
<dbReference type="Gene3D" id="3.10.290.10">
    <property type="entry name" value="RNA-binding S4 domain"/>
    <property type="match status" value="1"/>
</dbReference>
<dbReference type="EMBL" id="JBHSIY010000006">
    <property type="protein sequence ID" value="MFC4865980.1"/>
    <property type="molecule type" value="Genomic_DNA"/>
</dbReference>
<keyword evidence="3" id="KW-0694">RNA-binding</keyword>
<comment type="caution">
    <text evidence="7">The sequence shown here is derived from an EMBL/GenBank/DDBJ whole genome shotgun (WGS) entry which is preliminary data.</text>
</comment>
<dbReference type="InterPro" id="IPR036986">
    <property type="entry name" value="S4_RNA-bd_sf"/>
</dbReference>
<feature type="compositionally biased region" description="Low complexity" evidence="5">
    <location>
        <begin position="58"/>
        <end position="77"/>
    </location>
</feature>
<reference evidence="8" key="1">
    <citation type="journal article" date="2019" name="Int. J. Syst. Evol. Microbiol.">
        <title>The Global Catalogue of Microorganisms (GCM) 10K type strain sequencing project: providing services to taxonomists for standard genome sequencing and annotation.</title>
        <authorList>
            <consortium name="The Broad Institute Genomics Platform"/>
            <consortium name="The Broad Institute Genome Sequencing Center for Infectious Disease"/>
            <person name="Wu L."/>
            <person name="Ma J."/>
        </authorList>
    </citation>
    <scope>NUCLEOTIDE SEQUENCE [LARGE SCALE GENOMIC DNA]</scope>
    <source>
        <strain evidence="8">CGMCC 4.7304</strain>
    </source>
</reference>
<dbReference type="Gene3D" id="3.30.2350.10">
    <property type="entry name" value="Pseudouridine synthase"/>
    <property type="match status" value="1"/>
</dbReference>
<dbReference type="EC" id="5.4.99.-" evidence="4"/>
<dbReference type="SUPFAM" id="SSF55174">
    <property type="entry name" value="Alpha-L RNA-binding motif"/>
    <property type="match status" value="1"/>
</dbReference>